<dbReference type="InterPro" id="IPR011990">
    <property type="entry name" value="TPR-like_helical_dom_sf"/>
</dbReference>
<keyword evidence="1" id="KW-0802">TPR repeat</keyword>
<dbReference type="PANTHER" id="PTHR26312:SF67">
    <property type="entry name" value="PROTEIN SLOW GREEN 1, CHLOROPLASTIC"/>
    <property type="match status" value="1"/>
</dbReference>
<dbReference type="EMBL" id="BPVZ01000024">
    <property type="protein sequence ID" value="GKV05760.1"/>
    <property type="molecule type" value="Genomic_DNA"/>
</dbReference>
<comment type="caution">
    <text evidence="3">The sequence shown here is derived from an EMBL/GenBank/DDBJ whole genome shotgun (WGS) entry which is preliminary data.</text>
</comment>
<evidence type="ECO:0000256" key="1">
    <source>
        <dbReference type="PROSITE-ProRule" id="PRU00339"/>
    </source>
</evidence>
<gene>
    <name evidence="3" type="ORF">SLEP1_g17730</name>
</gene>
<name>A0AAV5J448_9ROSI</name>
<dbReference type="PANTHER" id="PTHR26312">
    <property type="entry name" value="TETRATRICOPEPTIDE REPEAT PROTEIN 5"/>
    <property type="match status" value="1"/>
</dbReference>
<dbReference type="InterPro" id="IPR019734">
    <property type="entry name" value="TPR_rpt"/>
</dbReference>
<sequence>MASLTKMDCRHQPLNLSLNHRSLSFPKPLFSSVSCRAVRPSSPLSPFKLCITRASSSSPPSPSGCLHRVPQTPKPSLLQTVTTILKTTCIAVMATALFFIRLNHHKTAIAAPVTTEATVEPLTKETTDSDVSLDEQERTLDEYLTRYPDDIKALRSLMEIKIKLGKLQEAIELINRMIELEPEETEWQMLKAQIRSFSGDCELAKEEFEEILKKDPFRVEAYHGLVMAYSDSGQELKELEKRITEAMEKCKKEKHTKALRDFNLLIAQIRLIEDEHFEALKIYQELVKEEPRDFRPYLCMGIIYTLLKKKDEADKNFNKFRNLVPSNHPYRQYFNDNMFAMKLFAEKAEREAAEAS</sequence>
<feature type="repeat" description="TPR" evidence="1">
    <location>
        <begin position="151"/>
        <end position="184"/>
    </location>
</feature>
<dbReference type="SUPFAM" id="SSF48452">
    <property type="entry name" value="TPR-like"/>
    <property type="match status" value="1"/>
</dbReference>
<keyword evidence="2" id="KW-0175">Coiled coil</keyword>
<keyword evidence="4" id="KW-1185">Reference proteome</keyword>
<dbReference type="Gene3D" id="1.25.40.10">
    <property type="entry name" value="Tetratricopeptide repeat domain"/>
    <property type="match status" value="2"/>
</dbReference>
<organism evidence="3 4">
    <name type="scientific">Rubroshorea leprosula</name>
    <dbReference type="NCBI Taxonomy" id="152421"/>
    <lineage>
        <taxon>Eukaryota</taxon>
        <taxon>Viridiplantae</taxon>
        <taxon>Streptophyta</taxon>
        <taxon>Embryophyta</taxon>
        <taxon>Tracheophyta</taxon>
        <taxon>Spermatophyta</taxon>
        <taxon>Magnoliopsida</taxon>
        <taxon>eudicotyledons</taxon>
        <taxon>Gunneridae</taxon>
        <taxon>Pentapetalae</taxon>
        <taxon>rosids</taxon>
        <taxon>malvids</taxon>
        <taxon>Malvales</taxon>
        <taxon>Dipterocarpaceae</taxon>
        <taxon>Rubroshorea</taxon>
    </lineage>
</organism>
<protein>
    <recommendedName>
        <fullName evidence="5">Chloroplast lumen common family protein</fullName>
    </recommendedName>
</protein>
<evidence type="ECO:0000313" key="4">
    <source>
        <dbReference type="Proteomes" id="UP001054252"/>
    </source>
</evidence>
<dbReference type="SMART" id="SM00028">
    <property type="entry name" value="TPR"/>
    <property type="match status" value="3"/>
</dbReference>
<feature type="coiled-coil region" evidence="2">
    <location>
        <begin position="229"/>
        <end position="256"/>
    </location>
</feature>
<dbReference type="Proteomes" id="UP001054252">
    <property type="component" value="Unassembled WGS sequence"/>
</dbReference>
<dbReference type="AlphaFoldDB" id="A0AAV5J448"/>
<dbReference type="GO" id="GO:0009535">
    <property type="term" value="C:chloroplast thylakoid membrane"/>
    <property type="evidence" value="ECO:0007669"/>
    <property type="project" value="TreeGrafter"/>
</dbReference>
<evidence type="ECO:0000256" key="2">
    <source>
        <dbReference type="SAM" id="Coils"/>
    </source>
</evidence>
<evidence type="ECO:0000313" key="3">
    <source>
        <dbReference type="EMBL" id="GKV05760.1"/>
    </source>
</evidence>
<reference evidence="3 4" key="1">
    <citation type="journal article" date="2021" name="Commun. Biol.">
        <title>The genome of Shorea leprosula (Dipterocarpaceae) highlights the ecological relevance of drought in aseasonal tropical rainforests.</title>
        <authorList>
            <person name="Ng K.K.S."/>
            <person name="Kobayashi M.J."/>
            <person name="Fawcett J.A."/>
            <person name="Hatakeyama M."/>
            <person name="Paape T."/>
            <person name="Ng C.H."/>
            <person name="Ang C.C."/>
            <person name="Tnah L.H."/>
            <person name="Lee C.T."/>
            <person name="Nishiyama T."/>
            <person name="Sese J."/>
            <person name="O'Brien M.J."/>
            <person name="Copetti D."/>
            <person name="Mohd Noor M.I."/>
            <person name="Ong R.C."/>
            <person name="Putra M."/>
            <person name="Sireger I.Z."/>
            <person name="Indrioko S."/>
            <person name="Kosugi Y."/>
            <person name="Izuno A."/>
            <person name="Isagi Y."/>
            <person name="Lee S.L."/>
            <person name="Shimizu K.K."/>
        </authorList>
    </citation>
    <scope>NUCLEOTIDE SEQUENCE [LARGE SCALE GENOMIC DNA]</scope>
    <source>
        <strain evidence="3">214</strain>
    </source>
</reference>
<dbReference type="PROSITE" id="PS50005">
    <property type="entry name" value="TPR"/>
    <property type="match status" value="1"/>
</dbReference>
<proteinExistence type="predicted"/>
<evidence type="ECO:0008006" key="5">
    <source>
        <dbReference type="Google" id="ProtNLM"/>
    </source>
</evidence>
<accession>A0AAV5J448</accession>
<dbReference type="Pfam" id="PF14559">
    <property type="entry name" value="TPR_19"/>
    <property type="match status" value="1"/>
</dbReference>